<feature type="region of interest" description="Disordered" evidence="5">
    <location>
        <begin position="829"/>
        <end position="863"/>
    </location>
</feature>
<keyword evidence="3" id="KW-0862">Zinc</keyword>
<reference evidence="7 8" key="1">
    <citation type="submission" date="2015-01" db="EMBL/GenBank/DDBJ databases">
        <title>Evolution of Trichinella species and genotypes.</title>
        <authorList>
            <person name="Korhonen P.K."/>
            <person name="Edoardo P."/>
            <person name="Giuseppe L.R."/>
            <person name="Gasser R.B."/>
        </authorList>
    </citation>
    <scope>NUCLEOTIDE SEQUENCE [LARGE SCALE GENOMIC DNA]</scope>
    <source>
        <strain evidence="7">ISS37</strain>
    </source>
</reference>
<dbReference type="GO" id="GO:0061665">
    <property type="term" value="F:SUMO ligase activity"/>
    <property type="evidence" value="ECO:0007669"/>
    <property type="project" value="TreeGrafter"/>
</dbReference>
<feature type="region of interest" description="Disordered" evidence="5">
    <location>
        <begin position="797"/>
        <end position="817"/>
    </location>
</feature>
<keyword evidence="1" id="KW-0479">Metal-binding</keyword>
<evidence type="ECO:0000256" key="3">
    <source>
        <dbReference type="ARBA" id="ARBA00022833"/>
    </source>
</evidence>
<evidence type="ECO:0000313" key="8">
    <source>
        <dbReference type="Proteomes" id="UP000054630"/>
    </source>
</evidence>
<dbReference type="EMBL" id="JYDL01000003">
    <property type="protein sequence ID" value="KRX27547.1"/>
    <property type="molecule type" value="Genomic_DNA"/>
</dbReference>
<dbReference type="GO" id="GO:0008270">
    <property type="term" value="F:zinc ion binding"/>
    <property type="evidence" value="ECO:0007669"/>
    <property type="project" value="UniProtKB-KW"/>
</dbReference>
<dbReference type="InterPro" id="IPR013083">
    <property type="entry name" value="Znf_RING/FYVE/PHD"/>
</dbReference>
<evidence type="ECO:0000256" key="4">
    <source>
        <dbReference type="PROSITE-ProRule" id="PRU00452"/>
    </source>
</evidence>
<keyword evidence="7" id="KW-0436">Ligase</keyword>
<feature type="domain" description="SP-RING-type" evidence="6">
    <location>
        <begin position="657"/>
        <end position="744"/>
    </location>
</feature>
<comment type="caution">
    <text evidence="7">The sequence shown here is derived from an EMBL/GenBank/DDBJ whole genome shotgun (WGS) entry which is preliminary data.</text>
</comment>
<name>A0A0V0SLS0_9BILA</name>
<dbReference type="STRING" id="6336.A0A0V0SLS0"/>
<dbReference type="AlphaFoldDB" id="A0A0V0SLS0"/>
<dbReference type="PANTHER" id="PTHR10782">
    <property type="entry name" value="ZINC FINGER MIZ DOMAIN-CONTAINING PROTEIN"/>
    <property type="match status" value="1"/>
</dbReference>
<feature type="domain" description="SP-RING-type" evidence="6">
    <location>
        <begin position="202"/>
        <end position="283"/>
    </location>
</feature>
<evidence type="ECO:0000256" key="5">
    <source>
        <dbReference type="SAM" id="MobiDB-lite"/>
    </source>
</evidence>
<evidence type="ECO:0000256" key="2">
    <source>
        <dbReference type="ARBA" id="ARBA00022771"/>
    </source>
</evidence>
<dbReference type="InterPro" id="IPR004181">
    <property type="entry name" value="Znf_MIZ"/>
</dbReference>
<protein>
    <submittedName>
        <fullName evidence="7">E3 SUMO-protein ligase PIAS3</fullName>
    </submittedName>
</protein>
<sequence length="1183" mass="133362">MEITNFLNSVTLYDFDNFPITRNILSMQPLNQKNPNNGFECRPGQFVHFFKLGHSCSKEFLEKKDIEVQLILLDENNKHALLRPSVSIFCNDQELTLPSSEWCPEMCTFVQRFNDPINITSHLLGDRSEQILIFYSPNGVFQNSGKLFFTIRLVHGKALLAQKSALFTRPPFSKASFLTLCNEIVYANFSQIEIIQRNKYMNSGDVLVVSERFSLQCPLSKKRLTCACRSSLCCHIDCFDGLQFLLHSYNSTVIKCPICGQIIPMESVVLDEYMNTVLESVGEEISLIEIFSDGTWKPISPTAQSNCIDLTSEQSANLADDKLQKENRNNHHIHIPKQKVISYCKRYDEVQVMCRSTTTATTTTTTTILYHLQLNNAFFNKDSFNSCSFLQCCEIQLLPSNLLFSSTAVEELPAIATSIVKQRFDSSSSIVSVEAADEPTANKHCQRSRPSESSIMDLENKQQVQKEYRSKNYPRYILEQSLVPLRPFENLIYSCYPTSESYFTRMNFKLTPRILQIMAGKAHNFEIHLHFIGPMVGTEDFPKDLRILCNGREVPAFVCPIVGIYHPKICSKTGAIIGREAHPINLLPYVIREHGDVIAQEVLIFYPAYDSTQIRCSAAIDFVRMLSLKEMKKMLIERNCFAKERFLSLLRRSMGVEDDGLMLTSERLSLICPASLSKQRLEYPCRSHNCIHLDCFDGMAFLEFYYDKADWLCPICRIPMPFENVHMDAFYMELMNKASRDAVAVNIDIDGKWNEVQRSLMKENVCARRTVESVDLSVVQDDPADKVCKTEPSVSSGRTYLKGRRRGSRQKASDQSLPVGVIMTRRGRGRGQLKNSRIDSANLASRVQSEKGGGGGSCTDEREIIDLTLDSSDDEDYRKGEVSTSLVNKSEQEFATNNLLLQRMQVNPDPVPSLMRPARNMAMENGLGRFTRQLLMIPSNNNNSAASRPSPMAVASQLLNLRNFRTVNMTSLQQFIQQAAQRPPICANTTTTMSAKSSRPYCAVNEVELQNPMRPSAFIPSQPISGAVRQHNFPRNNCVRTADVQFGGSALLHSEFEQQQHQHQHQQQSVVMNTREALQSMQQQTLSAAAAQIPLPSVSPVVHSDHLWLPPGPGSIENIQNMQVFGDVPLDGLNSPSWMQISAGADLQDIAGPSGLNFQKYGPFDDAIYWPHKGNEPSPPGLH</sequence>
<dbReference type="Proteomes" id="UP000054630">
    <property type="component" value="Unassembled WGS sequence"/>
</dbReference>
<dbReference type="OrthoDB" id="5875376at2759"/>
<dbReference type="Gene3D" id="3.30.40.10">
    <property type="entry name" value="Zinc/RING finger domain, C3HC4 (zinc finger)"/>
    <property type="match status" value="2"/>
</dbReference>
<dbReference type="Pfam" id="PF02891">
    <property type="entry name" value="zf-MIZ"/>
    <property type="match status" value="2"/>
</dbReference>
<dbReference type="GO" id="GO:0016874">
    <property type="term" value="F:ligase activity"/>
    <property type="evidence" value="ECO:0007669"/>
    <property type="project" value="UniProtKB-KW"/>
</dbReference>
<dbReference type="GO" id="GO:0000785">
    <property type="term" value="C:chromatin"/>
    <property type="evidence" value="ECO:0007669"/>
    <property type="project" value="TreeGrafter"/>
</dbReference>
<feature type="compositionally biased region" description="Polar residues" evidence="5">
    <location>
        <begin position="833"/>
        <end position="847"/>
    </location>
</feature>
<evidence type="ECO:0000256" key="1">
    <source>
        <dbReference type="ARBA" id="ARBA00022723"/>
    </source>
</evidence>
<dbReference type="PROSITE" id="PS51044">
    <property type="entry name" value="ZF_SP_RING"/>
    <property type="match status" value="2"/>
</dbReference>
<dbReference type="PANTHER" id="PTHR10782:SF94">
    <property type="entry name" value="SUPPRESSOR OF VARIEGATION 2-10, ISOFORM I"/>
    <property type="match status" value="1"/>
</dbReference>
<keyword evidence="8" id="KW-1185">Reference proteome</keyword>
<evidence type="ECO:0000313" key="7">
    <source>
        <dbReference type="EMBL" id="KRX27547.1"/>
    </source>
</evidence>
<accession>A0A0V0SLS0</accession>
<evidence type="ECO:0000259" key="6">
    <source>
        <dbReference type="PROSITE" id="PS51044"/>
    </source>
</evidence>
<organism evidence="7 8">
    <name type="scientific">Trichinella nelsoni</name>
    <dbReference type="NCBI Taxonomy" id="6336"/>
    <lineage>
        <taxon>Eukaryota</taxon>
        <taxon>Metazoa</taxon>
        <taxon>Ecdysozoa</taxon>
        <taxon>Nematoda</taxon>
        <taxon>Enoplea</taxon>
        <taxon>Dorylaimia</taxon>
        <taxon>Trichinellida</taxon>
        <taxon>Trichinellidae</taxon>
        <taxon>Trichinella</taxon>
    </lineage>
</organism>
<dbReference type="CDD" id="cd16650">
    <property type="entry name" value="SP-RING_PIAS-like"/>
    <property type="match status" value="1"/>
</dbReference>
<keyword evidence="2 4" id="KW-0863">Zinc-finger</keyword>
<gene>
    <name evidence="7" type="primary">Pias3</name>
    <name evidence="7" type="ORF">T07_12575</name>
</gene>
<dbReference type="GO" id="GO:0016925">
    <property type="term" value="P:protein sumoylation"/>
    <property type="evidence" value="ECO:0007669"/>
    <property type="project" value="TreeGrafter"/>
</dbReference>
<proteinExistence type="predicted"/>